<dbReference type="Pfam" id="PF00294">
    <property type="entry name" value="PfkB"/>
    <property type="match status" value="1"/>
</dbReference>
<keyword evidence="4" id="KW-1185">Reference proteome</keyword>
<sequence length="333" mass="35868">MVTAVAGPDADLTVFDGHELHVVPAASTLTFEHTYTWFGHQRRLRVTANPNVTLSRSHVPWHCQRARIVVLGPLTQHELDAASFLEYDGLWNQLYRGRQYIGLMAQGFQRRLAPDGRVLPLQTPSPQLLAGLGRWRRVSLFLSDVETDTWSEDWLGLVVGSAQRVLITRGSQGATEYNDTGVHTIGIVPVDKVRDTNGAGDTFATGYMLALARGFRDPGNHASWAASRAVMQGQACKPQCAGDLIEGHVAHWGLADRAGAALRGLVEVVHGAVDLTLRDGLAALVHLRGLPRGALWKVLAAPPSSNALAPLPPGGADAGVDPTEWTVERSGVS</sequence>
<dbReference type="AlphaFoldDB" id="A0A150G1C1"/>
<dbReference type="InterPro" id="IPR011611">
    <property type="entry name" value="PfkB_dom"/>
</dbReference>
<comment type="caution">
    <text evidence="3">The sequence shown here is derived from an EMBL/GenBank/DDBJ whole genome shotgun (WGS) entry which is preliminary data.</text>
</comment>
<name>A0A150G1C1_GONPE</name>
<dbReference type="Proteomes" id="UP000075714">
    <property type="component" value="Unassembled WGS sequence"/>
</dbReference>
<evidence type="ECO:0000313" key="4">
    <source>
        <dbReference type="Proteomes" id="UP000075714"/>
    </source>
</evidence>
<feature type="domain" description="Carbohydrate kinase PfkB" evidence="2">
    <location>
        <begin position="162"/>
        <end position="235"/>
    </location>
</feature>
<evidence type="ECO:0000313" key="3">
    <source>
        <dbReference type="EMBL" id="KXZ43275.1"/>
    </source>
</evidence>
<reference evidence="4" key="1">
    <citation type="journal article" date="2016" name="Nat. Commun.">
        <title>The Gonium pectorale genome demonstrates co-option of cell cycle regulation during the evolution of multicellularity.</title>
        <authorList>
            <person name="Hanschen E.R."/>
            <person name="Marriage T.N."/>
            <person name="Ferris P.J."/>
            <person name="Hamaji T."/>
            <person name="Toyoda A."/>
            <person name="Fujiyama A."/>
            <person name="Neme R."/>
            <person name="Noguchi H."/>
            <person name="Minakuchi Y."/>
            <person name="Suzuki M."/>
            <person name="Kawai-Toyooka H."/>
            <person name="Smith D.R."/>
            <person name="Sparks H."/>
            <person name="Anderson J."/>
            <person name="Bakaric R."/>
            <person name="Luria V."/>
            <person name="Karger A."/>
            <person name="Kirschner M.W."/>
            <person name="Durand P.M."/>
            <person name="Michod R.E."/>
            <person name="Nozaki H."/>
            <person name="Olson B.J."/>
        </authorList>
    </citation>
    <scope>NUCLEOTIDE SEQUENCE [LARGE SCALE GENOMIC DNA]</scope>
    <source>
        <strain evidence="4">NIES-2863</strain>
    </source>
</reference>
<organism evidence="3 4">
    <name type="scientific">Gonium pectorale</name>
    <name type="common">Green alga</name>
    <dbReference type="NCBI Taxonomy" id="33097"/>
    <lineage>
        <taxon>Eukaryota</taxon>
        <taxon>Viridiplantae</taxon>
        <taxon>Chlorophyta</taxon>
        <taxon>core chlorophytes</taxon>
        <taxon>Chlorophyceae</taxon>
        <taxon>CS clade</taxon>
        <taxon>Chlamydomonadales</taxon>
        <taxon>Volvocaceae</taxon>
        <taxon>Gonium</taxon>
    </lineage>
</organism>
<protein>
    <recommendedName>
        <fullName evidence="2">Carbohydrate kinase PfkB domain-containing protein</fullName>
    </recommendedName>
</protein>
<proteinExistence type="predicted"/>
<accession>A0A150G1C1</accession>
<dbReference type="OrthoDB" id="415590at2759"/>
<dbReference type="Gene3D" id="3.40.1190.20">
    <property type="match status" value="1"/>
</dbReference>
<feature type="compositionally biased region" description="Low complexity" evidence="1">
    <location>
        <begin position="310"/>
        <end position="322"/>
    </location>
</feature>
<evidence type="ECO:0000259" key="2">
    <source>
        <dbReference type="Pfam" id="PF00294"/>
    </source>
</evidence>
<evidence type="ECO:0000256" key="1">
    <source>
        <dbReference type="SAM" id="MobiDB-lite"/>
    </source>
</evidence>
<dbReference type="EMBL" id="LSYV01000097">
    <property type="protein sequence ID" value="KXZ43275.1"/>
    <property type="molecule type" value="Genomic_DNA"/>
</dbReference>
<dbReference type="SUPFAM" id="SSF53613">
    <property type="entry name" value="Ribokinase-like"/>
    <property type="match status" value="1"/>
</dbReference>
<feature type="region of interest" description="Disordered" evidence="1">
    <location>
        <begin position="310"/>
        <end position="333"/>
    </location>
</feature>
<gene>
    <name evidence="3" type="ORF">GPECTOR_96g741</name>
</gene>
<dbReference type="STRING" id="33097.A0A150G1C1"/>
<dbReference type="InterPro" id="IPR029056">
    <property type="entry name" value="Ribokinase-like"/>
</dbReference>